<keyword evidence="2" id="KW-1185">Reference proteome</keyword>
<reference evidence="1" key="1">
    <citation type="journal article" date="2012" name="Nature">
        <title>The tomato genome sequence provides insights into fleshy fruit evolution.</title>
        <authorList>
            <consortium name="Tomato Genome Consortium"/>
        </authorList>
    </citation>
    <scope>NUCLEOTIDE SEQUENCE [LARGE SCALE GENOMIC DNA]</scope>
    <source>
        <strain evidence="1">cv. Heinz 1706</strain>
    </source>
</reference>
<dbReference type="PANTHER" id="PTHR22891">
    <property type="entry name" value="EUKARYOTIC TRANSLATION INITIATION FACTOR 2C"/>
    <property type="match status" value="1"/>
</dbReference>
<reference evidence="1" key="2">
    <citation type="submission" date="2019-01" db="UniProtKB">
        <authorList>
            <consortium name="EnsemblPlants"/>
        </authorList>
    </citation>
    <scope>IDENTIFICATION</scope>
    <source>
        <strain evidence="1">cv. Heinz 1706</strain>
    </source>
</reference>
<dbReference type="PaxDb" id="4081-Solyc09g064880.1.1"/>
<accession>A0A3Q7I3U7</accession>
<dbReference type="Gene3D" id="3.40.50.2300">
    <property type="match status" value="1"/>
</dbReference>
<dbReference type="Gramene" id="Solyc09g064880.1.1">
    <property type="protein sequence ID" value="Solyc09g064880.1.1.1"/>
    <property type="gene ID" value="Solyc09g064880.1"/>
</dbReference>
<dbReference type="Proteomes" id="UP000004994">
    <property type="component" value="Chromosome 9"/>
</dbReference>
<evidence type="ECO:0000313" key="1">
    <source>
        <dbReference type="EnsemblPlants" id="Solyc09g064880.1.1.1"/>
    </source>
</evidence>
<sequence length="58" mass="6412">MMNKKMVNGGTVINWICINFSRNVQESVTHGFCSKLAQMCGISGMNINPNLVLHKCTP</sequence>
<evidence type="ECO:0000313" key="2">
    <source>
        <dbReference type="Proteomes" id="UP000004994"/>
    </source>
</evidence>
<dbReference type="AlphaFoldDB" id="A0A3Q7I3U7"/>
<proteinExistence type="predicted"/>
<organism evidence="1">
    <name type="scientific">Solanum lycopersicum</name>
    <name type="common">Tomato</name>
    <name type="synonym">Lycopersicon esculentum</name>
    <dbReference type="NCBI Taxonomy" id="4081"/>
    <lineage>
        <taxon>Eukaryota</taxon>
        <taxon>Viridiplantae</taxon>
        <taxon>Streptophyta</taxon>
        <taxon>Embryophyta</taxon>
        <taxon>Tracheophyta</taxon>
        <taxon>Spermatophyta</taxon>
        <taxon>Magnoliopsida</taxon>
        <taxon>eudicotyledons</taxon>
        <taxon>Gunneridae</taxon>
        <taxon>Pentapetalae</taxon>
        <taxon>asterids</taxon>
        <taxon>lamiids</taxon>
        <taxon>Solanales</taxon>
        <taxon>Solanaceae</taxon>
        <taxon>Solanoideae</taxon>
        <taxon>Solaneae</taxon>
        <taxon>Solanum</taxon>
        <taxon>Solanum subgen. Lycopersicon</taxon>
    </lineage>
</organism>
<protein>
    <submittedName>
        <fullName evidence="1">Uncharacterized protein</fullName>
    </submittedName>
</protein>
<dbReference type="InParanoid" id="A0A3Q7I3U7"/>
<name>A0A3Q7I3U7_SOLLC</name>
<dbReference type="STRING" id="4081.A0A3Q7I3U7"/>
<dbReference type="EnsemblPlants" id="Solyc09g064880.1.1">
    <property type="protein sequence ID" value="Solyc09g064880.1.1.1"/>
    <property type="gene ID" value="Solyc09g064880.1"/>
</dbReference>